<evidence type="ECO:0000313" key="2">
    <source>
        <dbReference type="EMBL" id="GAA4230635.1"/>
    </source>
</evidence>
<proteinExistence type="predicted"/>
<accession>A0ABP8BYS0</accession>
<sequence>MGAIVTNLVVDWELVINILSVLVTLFIGVAVLVSTNKYNKNQSDIANHQLQKQLFGEFNKRYDVLNGYLEKITKYESLEHLKKNKPNKYPFLRNKLNDYFNLCAEEFYWYNKGRIDEDLWKSWEVGMNSWYNNHEIIREAWKEEYENFGHQSFYLKEGEQFFKEYKARV</sequence>
<keyword evidence="1" id="KW-0472">Membrane</keyword>
<evidence type="ECO:0000313" key="3">
    <source>
        <dbReference type="Proteomes" id="UP001501496"/>
    </source>
</evidence>
<organism evidence="2 3">
    <name type="scientific">Postechiella marina</name>
    <dbReference type="NCBI Taxonomy" id="943941"/>
    <lineage>
        <taxon>Bacteria</taxon>
        <taxon>Pseudomonadati</taxon>
        <taxon>Bacteroidota</taxon>
        <taxon>Flavobacteriia</taxon>
        <taxon>Flavobacteriales</taxon>
        <taxon>Flavobacteriaceae</taxon>
        <taxon>Postechiella</taxon>
    </lineage>
</organism>
<gene>
    <name evidence="2" type="ORF">GCM10022291_01240</name>
</gene>
<dbReference type="RefSeq" id="WP_344785911.1">
    <property type="nucleotide sequence ID" value="NZ_BAABCA010000001.1"/>
</dbReference>
<keyword evidence="1" id="KW-0812">Transmembrane</keyword>
<comment type="caution">
    <text evidence="2">The sequence shown here is derived from an EMBL/GenBank/DDBJ whole genome shotgun (WGS) entry which is preliminary data.</text>
</comment>
<feature type="transmembrane region" description="Helical" evidence="1">
    <location>
        <begin position="14"/>
        <end position="33"/>
    </location>
</feature>
<name>A0ABP8BYS0_9FLAO</name>
<keyword evidence="3" id="KW-1185">Reference proteome</keyword>
<reference evidence="3" key="1">
    <citation type="journal article" date="2019" name="Int. J. Syst. Evol. Microbiol.">
        <title>The Global Catalogue of Microorganisms (GCM) 10K type strain sequencing project: providing services to taxonomists for standard genome sequencing and annotation.</title>
        <authorList>
            <consortium name="The Broad Institute Genomics Platform"/>
            <consortium name="The Broad Institute Genome Sequencing Center for Infectious Disease"/>
            <person name="Wu L."/>
            <person name="Ma J."/>
        </authorList>
    </citation>
    <scope>NUCLEOTIDE SEQUENCE [LARGE SCALE GENOMIC DNA]</scope>
    <source>
        <strain evidence="3">JCM 17630</strain>
    </source>
</reference>
<evidence type="ECO:0000256" key="1">
    <source>
        <dbReference type="SAM" id="Phobius"/>
    </source>
</evidence>
<evidence type="ECO:0008006" key="4">
    <source>
        <dbReference type="Google" id="ProtNLM"/>
    </source>
</evidence>
<dbReference type="EMBL" id="BAABCA010000001">
    <property type="protein sequence ID" value="GAA4230635.1"/>
    <property type="molecule type" value="Genomic_DNA"/>
</dbReference>
<protein>
    <recommendedName>
        <fullName evidence="4">Phage protein</fullName>
    </recommendedName>
</protein>
<dbReference type="Proteomes" id="UP001501496">
    <property type="component" value="Unassembled WGS sequence"/>
</dbReference>
<keyword evidence="1" id="KW-1133">Transmembrane helix</keyword>